<name>A0A857J4K0_9BURK</name>
<proteinExistence type="inferred from homology"/>
<dbReference type="InterPro" id="IPR011004">
    <property type="entry name" value="Trimer_LpxA-like_sf"/>
</dbReference>
<dbReference type="SUPFAM" id="SSF51161">
    <property type="entry name" value="Trimeric LpxA-like enzymes"/>
    <property type="match status" value="1"/>
</dbReference>
<dbReference type="PANTHER" id="PTHR43300:SF7">
    <property type="entry name" value="UDP-N-ACETYLBACILLOSAMINE N-ACETYLTRANSFERASE"/>
    <property type="match status" value="1"/>
</dbReference>
<comment type="similarity">
    <text evidence="1">Belongs to the transferase hexapeptide repeat family.</text>
</comment>
<keyword evidence="6" id="KW-1185">Reference proteome</keyword>
<keyword evidence="2" id="KW-0808">Transferase</keyword>
<keyword evidence="4" id="KW-0012">Acyltransferase</keyword>
<accession>A0A857J4K0</accession>
<dbReference type="Proteomes" id="UP000464787">
    <property type="component" value="Chromosome"/>
</dbReference>
<evidence type="ECO:0000313" key="6">
    <source>
        <dbReference type="Proteomes" id="UP000464787"/>
    </source>
</evidence>
<dbReference type="RefSeq" id="WP_160551478.1">
    <property type="nucleotide sequence ID" value="NZ_CP047650.1"/>
</dbReference>
<dbReference type="KEGG" id="xyk:GT347_08115"/>
<evidence type="ECO:0000256" key="4">
    <source>
        <dbReference type="ARBA" id="ARBA00023315"/>
    </source>
</evidence>
<protein>
    <submittedName>
        <fullName evidence="5">Uncharacterized protein</fullName>
    </submittedName>
</protein>
<dbReference type="AlphaFoldDB" id="A0A857J4K0"/>
<organism evidence="5 6">
    <name type="scientific">Xylophilus rhododendri</name>
    <dbReference type="NCBI Taxonomy" id="2697032"/>
    <lineage>
        <taxon>Bacteria</taxon>
        <taxon>Pseudomonadati</taxon>
        <taxon>Pseudomonadota</taxon>
        <taxon>Betaproteobacteria</taxon>
        <taxon>Burkholderiales</taxon>
        <taxon>Xylophilus</taxon>
    </lineage>
</organism>
<sequence length="212" mass="21637">MPSEKYVLGSGALLAWALAGWAEIEPQTQLHAIDIGQDKDYRFDLAALQGASPETATAFVAWGPQFLNFRRLELMGELKGRGFRLPPLVCRGALVASGVAVGENCSIGAGSIVGADSKIAFNTVIGAGCIVGTGVQIGASAWIADGVQIGAAARIGANATLGRGVILEDGIAIGKQAVLDLPGRRATPLADKTFITPAFPTAVTIVDGGGPI</sequence>
<evidence type="ECO:0000256" key="2">
    <source>
        <dbReference type="ARBA" id="ARBA00022679"/>
    </source>
</evidence>
<dbReference type="InterPro" id="IPR050179">
    <property type="entry name" value="Trans_hexapeptide_repeat"/>
</dbReference>
<dbReference type="GO" id="GO:0016746">
    <property type="term" value="F:acyltransferase activity"/>
    <property type="evidence" value="ECO:0007669"/>
    <property type="project" value="UniProtKB-KW"/>
</dbReference>
<dbReference type="PROSITE" id="PS00101">
    <property type="entry name" value="HEXAPEP_TRANSFERASES"/>
    <property type="match status" value="1"/>
</dbReference>
<dbReference type="EMBL" id="CP047650">
    <property type="protein sequence ID" value="QHI97961.1"/>
    <property type="molecule type" value="Genomic_DNA"/>
</dbReference>
<evidence type="ECO:0000313" key="5">
    <source>
        <dbReference type="EMBL" id="QHI97961.1"/>
    </source>
</evidence>
<reference evidence="5 6" key="1">
    <citation type="submission" date="2020-01" db="EMBL/GenBank/DDBJ databases">
        <title>Genome sequencing of strain KACC 21265.</title>
        <authorList>
            <person name="Heo J."/>
            <person name="Kim S.-J."/>
            <person name="Kim J.-S."/>
            <person name="Hong S.-B."/>
            <person name="Kwon S.-W."/>
        </authorList>
    </citation>
    <scope>NUCLEOTIDE SEQUENCE [LARGE SCALE GENOMIC DNA]</scope>
    <source>
        <strain evidence="5 6">KACC 21265</strain>
    </source>
</reference>
<dbReference type="InterPro" id="IPR001451">
    <property type="entry name" value="Hexapep"/>
</dbReference>
<dbReference type="InterPro" id="IPR018357">
    <property type="entry name" value="Hexapep_transf_CS"/>
</dbReference>
<dbReference type="PANTHER" id="PTHR43300">
    <property type="entry name" value="ACETYLTRANSFERASE"/>
    <property type="match status" value="1"/>
</dbReference>
<evidence type="ECO:0000256" key="3">
    <source>
        <dbReference type="ARBA" id="ARBA00022737"/>
    </source>
</evidence>
<evidence type="ECO:0000256" key="1">
    <source>
        <dbReference type="ARBA" id="ARBA00007274"/>
    </source>
</evidence>
<dbReference type="Pfam" id="PF14602">
    <property type="entry name" value="Hexapep_2"/>
    <property type="match status" value="2"/>
</dbReference>
<dbReference type="Gene3D" id="2.160.10.10">
    <property type="entry name" value="Hexapeptide repeat proteins"/>
    <property type="match status" value="1"/>
</dbReference>
<gene>
    <name evidence="5" type="ORF">GT347_08115</name>
</gene>
<keyword evidence="3" id="KW-0677">Repeat</keyword>